<dbReference type="EMBL" id="BARU01021770">
    <property type="protein sequence ID" value="GAH49232.1"/>
    <property type="molecule type" value="Genomic_DNA"/>
</dbReference>
<name>X1FW37_9ZZZZ</name>
<sequence>PDGLEFSWGTTDDIYGNIDSYILQIPNTYKNPENNSEILNFEDGDTIIVRYSAPVKKGIGMGVERMYFEKRPYNYDPSIPIAECLFINSSDPTDYSQFIEPYVYSIPLRLTPFDTEFSNSFKSIEINITLSDLEEFAVNGTIDFSDIVFSVPDPSYELTIDQIRIVRVSNEPTEEYETLYERVWQYSELEKFKSGDNPSTNDYSLNMRNIPVFFGDNKWLDYTMIYDENYNYYSAGTGQDEHQLIWSSTYENFTWNPAFDRFQDYWGMEIELPMMVENNTGL</sequence>
<reference evidence="1" key="1">
    <citation type="journal article" date="2014" name="Front. Microbiol.">
        <title>High frequency of phylogenetically diverse reductive dehalogenase-homologous genes in deep subseafloor sedimentary metagenomes.</title>
        <authorList>
            <person name="Kawai M."/>
            <person name="Futagami T."/>
            <person name="Toyoda A."/>
            <person name="Takaki Y."/>
            <person name="Nishi S."/>
            <person name="Hori S."/>
            <person name="Arai W."/>
            <person name="Tsubouchi T."/>
            <person name="Morono Y."/>
            <person name="Uchiyama I."/>
            <person name="Ito T."/>
            <person name="Fujiyama A."/>
            <person name="Inagaki F."/>
            <person name="Takami H."/>
        </authorList>
    </citation>
    <scope>NUCLEOTIDE SEQUENCE</scope>
    <source>
        <strain evidence="1">Expedition CK06-06</strain>
    </source>
</reference>
<organism evidence="1">
    <name type="scientific">marine sediment metagenome</name>
    <dbReference type="NCBI Taxonomy" id="412755"/>
    <lineage>
        <taxon>unclassified sequences</taxon>
        <taxon>metagenomes</taxon>
        <taxon>ecological metagenomes</taxon>
    </lineage>
</organism>
<protein>
    <submittedName>
        <fullName evidence="1">Uncharacterized protein</fullName>
    </submittedName>
</protein>
<gene>
    <name evidence="1" type="ORF">S03H2_35567</name>
</gene>
<comment type="caution">
    <text evidence="1">The sequence shown here is derived from an EMBL/GenBank/DDBJ whole genome shotgun (WGS) entry which is preliminary data.</text>
</comment>
<dbReference type="AlphaFoldDB" id="X1FW37"/>
<proteinExistence type="predicted"/>
<evidence type="ECO:0000313" key="1">
    <source>
        <dbReference type="EMBL" id="GAH49232.1"/>
    </source>
</evidence>
<accession>X1FW37</accession>
<feature type="non-terminal residue" evidence="1">
    <location>
        <position position="1"/>
    </location>
</feature>
<feature type="non-terminal residue" evidence="1">
    <location>
        <position position="282"/>
    </location>
</feature>